<comment type="caution">
    <text evidence="2">The sequence shown here is derived from an EMBL/GenBank/DDBJ whole genome shotgun (WGS) entry which is preliminary data.</text>
</comment>
<dbReference type="OrthoDB" id="411145at2759"/>
<dbReference type="PANTHER" id="PTHR11012:SF30">
    <property type="entry name" value="PROTEIN KINASE-LIKE DOMAIN-CONTAINING"/>
    <property type="match status" value="1"/>
</dbReference>
<evidence type="ECO:0000256" key="1">
    <source>
        <dbReference type="SAM" id="Phobius"/>
    </source>
</evidence>
<reference evidence="2 3" key="1">
    <citation type="journal article" date="2019" name="Commun. Biol.">
        <title>The bagworm genome reveals a unique fibroin gene that provides high tensile strength.</title>
        <authorList>
            <person name="Kono N."/>
            <person name="Nakamura H."/>
            <person name="Ohtoshi R."/>
            <person name="Tomita M."/>
            <person name="Numata K."/>
            <person name="Arakawa K."/>
        </authorList>
    </citation>
    <scope>NUCLEOTIDE SEQUENCE [LARGE SCALE GENOMIC DNA]</scope>
</reference>
<evidence type="ECO:0000313" key="2">
    <source>
        <dbReference type="EMBL" id="GBP93886.1"/>
    </source>
</evidence>
<feature type="transmembrane region" description="Helical" evidence="1">
    <location>
        <begin position="80"/>
        <end position="97"/>
    </location>
</feature>
<name>A0A4C1ZZK1_EUMVA</name>
<proteinExistence type="predicted"/>
<sequence>MNGKLESLIPVDYQTLQAGGQLIDLLYFIVSGTDGEFRRLHHKRLIQHYYDSFAGFLTKLGLDPEVVYPKRHFDEDYKEYLPFGLILAMFILPIVLVESENAPTMEGDAKITDMLIKPNDVAHKRFLEVVENYVNWGVL</sequence>
<dbReference type="AlphaFoldDB" id="A0A4C1ZZK1"/>
<keyword evidence="1" id="KW-1133">Transmembrane helix</keyword>
<protein>
    <recommendedName>
        <fullName evidence="4">CHK kinase-like domain-containing protein</fullName>
    </recommendedName>
</protein>
<keyword evidence="3" id="KW-1185">Reference proteome</keyword>
<gene>
    <name evidence="2" type="ORF">EVAR_85773_1</name>
</gene>
<organism evidence="2 3">
    <name type="scientific">Eumeta variegata</name>
    <name type="common">Bagworm moth</name>
    <name type="synonym">Eumeta japonica</name>
    <dbReference type="NCBI Taxonomy" id="151549"/>
    <lineage>
        <taxon>Eukaryota</taxon>
        <taxon>Metazoa</taxon>
        <taxon>Ecdysozoa</taxon>
        <taxon>Arthropoda</taxon>
        <taxon>Hexapoda</taxon>
        <taxon>Insecta</taxon>
        <taxon>Pterygota</taxon>
        <taxon>Neoptera</taxon>
        <taxon>Endopterygota</taxon>
        <taxon>Lepidoptera</taxon>
        <taxon>Glossata</taxon>
        <taxon>Ditrysia</taxon>
        <taxon>Tineoidea</taxon>
        <taxon>Psychidae</taxon>
        <taxon>Oiketicinae</taxon>
        <taxon>Eumeta</taxon>
    </lineage>
</organism>
<evidence type="ECO:0008006" key="4">
    <source>
        <dbReference type="Google" id="ProtNLM"/>
    </source>
</evidence>
<dbReference type="PANTHER" id="PTHR11012">
    <property type="entry name" value="PROTEIN KINASE-LIKE DOMAIN-CONTAINING"/>
    <property type="match status" value="1"/>
</dbReference>
<keyword evidence="1" id="KW-0472">Membrane</keyword>
<dbReference type="Proteomes" id="UP000299102">
    <property type="component" value="Unassembled WGS sequence"/>
</dbReference>
<dbReference type="EMBL" id="BGZK01002432">
    <property type="protein sequence ID" value="GBP93886.1"/>
    <property type="molecule type" value="Genomic_DNA"/>
</dbReference>
<dbReference type="InterPro" id="IPR004119">
    <property type="entry name" value="EcKL"/>
</dbReference>
<dbReference type="Pfam" id="PF02958">
    <property type="entry name" value="EcKL"/>
    <property type="match status" value="1"/>
</dbReference>
<keyword evidence="1" id="KW-0812">Transmembrane</keyword>
<accession>A0A4C1ZZK1</accession>
<evidence type="ECO:0000313" key="3">
    <source>
        <dbReference type="Proteomes" id="UP000299102"/>
    </source>
</evidence>
<dbReference type="STRING" id="151549.A0A4C1ZZK1"/>